<evidence type="ECO:0000256" key="2">
    <source>
        <dbReference type="ARBA" id="ARBA00022527"/>
    </source>
</evidence>
<evidence type="ECO:0000256" key="3">
    <source>
        <dbReference type="ARBA" id="ARBA00022679"/>
    </source>
</evidence>
<feature type="domain" description="Protein kinase" evidence="8">
    <location>
        <begin position="494"/>
        <end position="963"/>
    </location>
</feature>
<dbReference type="PROSITE" id="PS00108">
    <property type="entry name" value="PROTEIN_KINASE_ST"/>
    <property type="match status" value="1"/>
</dbReference>
<feature type="region of interest" description="Disordered" evidence="7">
    <location>
        <begin position="715"/>
        <end position="754"/>
    </location>
</feature>
<dbReference type="SUPFAM" id="SSF56112">
    <property type="entry name" value="Protein kinase-like (PK-like)"/>
    <property type="match status" value="1"/>
</dbReference>
<dbReference type="PANTHER" id="PTHR44167">
    <property type="entry name" value="OVARIAN-SPECIFIC SERINE/THREONINE-PROTEIN KINASE LOK-RELATED"/>
    <property type="match status" value="1"/>
</dbReference>
<evidence type="ECO:0000256" key="7">
    <source>
        <dbReference type="SAM" id="MobiDB-lite"/>
    </source>
</evidence>
<evidence type="ECO:0000256" key="1">
    <source>
        <dbReference type="ARBA" id="ARBA00012513"/>
    </source>
</evidence>
<dbReference type="InterPro" id="IPR011009">
    <property type="entry name" value="Kinase-like_dom_sf"/>
</dbReference>
<dbReference type="Pfam" id="PF00069">
    <property type="entry name" value="Pkinase"/>
    <property type="match status" value="2"/>
</dbReference>
<evidence type="ECO:0000259" key="8">
    <source>
        <dbReference type="PROSITE" id="PS50011"/>
    </source>
</evidence>
<gene>
    <name evidence="9" type="ORF">PIB30_060932</name>
</gene>
<dbReference type="EC" id="2.7.11.1" evidence="1"/>
<reference evidence="9 10" key="1">
    <citation type="journal article" date="2023" name="Plants (Basel)">
        <title>Bridging the Gap: Combining Genomics and Transcriptomics Approaches to Understand Stylosanthes scabra, an Orphan Legume from the Brazilian Caatinga.</title>
        <authorList>
            <person name="Ferreira-Neto J.R.C."/>
            <person name="da Silva M.D."/>
            <person name="Binneck E."/>
            <person name="de Melo N.F."/>
            <person name="da Silva R.H."/>
            <person name="de Melo A.L.T.M."/>
            <person name="Pandolfi V."/>
            <person name="Bustamante F.O."/>
            <person name="Brasileiro-Vidal A.C."/>
            <person name="Benko-Iseppon A.M."/>
        </authorList>
    </citation>
    <scope>NUCLEOTIDE SEQUENCE [LARGE SCALE GENOMIC DNA]</scope>
    <source>
        <tissue evidence="9">Leaves</tissue>
    </source>
</reference>
<sequence>MFTSEPDPNFTEKSWHLLSLLLQIGHPVLPQHLASRCNLFPTCPNFITHVTSIPHSPIRLNANGLVTPSDTAVYALGRFLTVSIDRRFLFWNIPECSGWSKKRKVDADLVNFPAAKRRLSFTSAGVVERDQRRLTVGDGALEISLESYAHDAKTMMGRNIPALKFESEIINIEDSIIPLHIVKNGECFDCPAPNFEYCVTDNDTSKIMFRAEVSGPATKASDSLFITRNDLDCKKAAGTDSFMQSNLSVNQAQPTGFQDTLLCNETLVGNIDLGNNMDNFDTLLCNETLVGNIDLGNKMDNFDALGSELPEQNNIDTADDIWKTNTCKDPIRESKNEYGEGLRVEIDLNKEAIDSGMEQEKEDVFERAHIALVAEELKNDVEPENHLSLFDLDNKECTVRNMGTSTPKQIQKSPSISKEGQRNDLQPNLQVLTQSLACNISNKSPEDVDQCRNEETKKCLLKYKRKQSHKENLVETISTTPKVEKKAHPSFEAFTIEEEEGSGGYGTVYRAWRKADGKKLAIKCPHDNAHKNHINNERSMLERFGGKSFIIKFEGSFKSGSNDCFVLEHVEHDRPEVLKREIDILQLQWYAYCLFRALACLHKEGVVHRDVKPGNFLFSRKLSKGYLIDFNLAMDIKQKYNNGSKSKLGLNTSNNAPAPSGSRPLAHEKNIGGRNSMTYNKRELADYKKNPELINRHAKLNAYAGSLKNCPDKTGGNLLRAQGTEGSGITSAKDLTSTRTASAERLREPLPTQGRKGLISFLHNSVQSASNSSIKGPSSQRKRVTAPSGKVDGKMVYLTPMPLHSSVAAGLLRSKGDGKLKREGSCVGTKGFRAPEVLLKSQFQGTKVDIWSAGVTLLYMVIGRTPFTGDPEQNMKEIAKLRGSEELWEVAKLHDREVSFPMELLDERYLQAWDIENWCKLNTRRPEFHENIPKSLFDLIDKCLTVNPRSRISVEEALRHEFFATCNERMRKGRMIRRGISSDTAASSSL</sequence>
<dbReference type="PANTHER" id="PTHR44167:SF23">
    <property type="entry name" value="CDC7 KINASE, ISOFORM A-RELATED"/>
    <property type="match status" value="1"/>
</dbReference>
<dbReference type="Gene3D" id="1.10.510.10">
    <property type="entry name" value="Transferase(Phosphotransferase) domain 1"/>
    <property type="match status" value="2"/>
</dbReference>
<dbReference type="Proteomes" id="UP001341840">
    <property type="component" value="Unassembled WGS sequence"/>
</dbReference>
<feature type="compositionally biased region" description="Polar residues" evidence="7">
    <location>
        <begin position="646"/>
        <end position="657"/>
    </location>
</feature>
<dbReference type="InterPro" id="IPR008271">
    <property type="entry name" value="Ser/Thr_kinase_AS"/>
</dbReference>
<dbReference type="InterPro" id="IPR000719">
    <property type="entry name" value="Prot_kinase_dom"/>
</dbReference>
<evidence type="ECO:0000256" key="4">
    <source>
        <dbReference type="ARBA" id="ARBA00022741"/>
    </source>
</evidence>
<feature type="region of interest" description="Disordered" evidence="7">
    <location>
        <begin position="646"/>
        <end position="677"/>
    </location>
</feature>
<evidence type="ECO:0000256" key="5">
    <source>
        <dbReference type="ARBA" id="ARBA00022777"/>
    </source>
</evidence>
<accession>A0ABU6TMC5</accession>
<feature type="region of interest" description="Disordered" evidence="7">
    <location>
        <begin position="769"/>
        <end position="788"/>
    </location>
</feature>
<keyword evidence="4" id="KW-0547">Nucleotide-binding</keyword>
<proteinExistence type="predicted"/>
<keyword evidence="6" id="KW-0067">ATP-binding</keyword>
<protein>
    <recommendedName>
        <fullName evidence="1">non-specific serine/threonine protein kinase</fullName>
        <ecNumber evidence="1">2.7.11.1</ecNumber>
    </recommendedName>
</protein>
<feature type="compositionally biased region" description="Polar residues" evidence="7">
    <location>
        <begin position="727"/>
        <end position="741"/>
    </location>
</feature>
<keyword evidence="3" id="KW-0808">Transferase</keyword>
<evidence type="ECO:0000256" key="6">
    <source>
        <dbReference type="ARBA" id="ARBA00022840"/>
    </source>
</evidence>
<name>A0ABU6TMC5_9FABA</name>
<keyword evidence="5" id="KW-0418">Kinase</keyword>
<dbReference type="PROSITE" id="PS50011">
    <property type="entry name" value="PROTEIN_KINASE_DOM"/>
    <property type="match status" value="1"/>
</dbReference>
<dbReference type="EMBL" id="JASCZI010091166">
    <property type="protein sequence ID" value="MED6149285.1"/>
    <property type="molecule type" value="Genomic_DNA"/>
</dbReference>
<evidence type="ECO:0000313" key="10">
    <source>
        <dbReference type="Proteomes" id="UP001341840"/>
    </source>
</evidence>
<comment type="caution">
    <text evidence="9">The sequence shown here is derived from an EMBL/GenBank/DDBJ whole genome shotgun (WGS) entry which is preliminary data.</text>
</comment>
<keyword evidence="10" id="KW-1185">Reference proteome</keyword>
<dbReference type="SMART" id="SM00220">
    <property type="entry name" value="S_TKc"/>
    <property type="match status" value="1"/>
</dbReference>
<keyword evidence="2" id="KW-0723">Serine/threonine-protein kinase</keyword>
<evidence type="ECO:0000313" key="9">
    <source>
        <dbReference type="EMBL" id="MED6149285.1"/>
    </source>
</evidence>
<organism evidence="9 10">
    <name type="scientific">Stylosanthes scabra</name>
    <dbReference type="NCBI Taxonomy" id="79078"/>
    <lineage>
        <taxon>Eukaryota</taxon>
        <taxon>Viridiplantae</taxon>
        <taxon>Streptophyta</taxon>
        <taxon>Embryophyta</taxon>
        <taxon>Tracheophyta</taxon>
        <taxon>Spermatophyta</taxon>
        <taxon>Magnoliopsida</taxon>
        <taxon>eudicotyledons</taxon>
        <taxon>Gunneridae</taxon>
        <taxon>Pentapetalae</taxon>
        <taxon>rosids</taxon>
        <taxon>fabids</taxon>
        <taxon>Fabales</taxon>
        <taxon>Fabaceae</taxon>
        <taxon>Papilionoideae</taxon>
        <taxon>50 kb inversion clade</taxon>
        <taxon>dalbergioids sensu lato</taxon>
        <taxon>Dalbergieae</taxon>
        <taxon>Pterocarpus clade</taxon>
        <taxon>Stylosanthes</taxon>
    </lineage>
</organism>
<feature type="compositionally biased region" description="Polar residues" evidence="7">
    <location>
        <begin position="769"/>
        <end position="779"/>
    </location>
</feature>